<organism evidence="6 7">
    <name type="scientific">Bigelowiella natans</name>
    <name type="common">Pedinomonas minutissima</name>
    <name type="synonym">Chlorarachnion sp. (strain CCMP621)</name>
    <dbReference type="NCBI Taxonomy" id="227086"/>
    <lineage>
        <taxon>Eukaryota</taxon>
        <taxon>Sar</taxon>
        <taxon>Rhizaria</taxon>
        <taxon>Cercozoa</taxon>
        <taxon>Chlorarachniophyceae</taxon>
        <taxon>Bigelowiella</taxon>
    </lineage>
</organism>
<dbReference type="Gene3D" id="3.30.420.40">
    <property type="match status" value="2"/>
</dbReference>
<evidence type="ECO:0000256" key="2">
    <source>
        <dbReference type="ARBA" id="ARBA00022741"/>
    </source>
</evidence>
<dbReference type="RefSeq" id="XP_001713032.1">
    <property type="nucleotide sequence ID" value="XM_001712980.1"/>
</dbReference>
<dbReference type="InterPro" id="IPR029047">
    <property type="entry name" value="HSP70_peptide-bd_sf"/>
</dbReference>
<dbReference type="FunFam" id="3.90.640.10:FF:000010">
    <property type="entry name" value="heat shock 70 kDa protein 14"/>
    <property type="match status" value="1"/>
</dbReference>
<dbReference type="InterPro" id="IPR043129">
    <property type="entry name" value="ATPase_NBD"/>
</dbReference>
<comment type="similarity">
    <text evidence="1 4">Belongs to the heat shock protein 70 family.</text>
</comment>
<reference evidence="6 7" key="1">
    <citation type="journal article" date="2006" name="Proc. Natl. Acad. Sci. U.S.A.">
        <title>Complete nucleotide sequence of the chlorarachniophyte nucleomorph: nature's smallest nucleus.</title>
        <authorList>
            <person name="Gilson P.R."/>
            <person name="Su V."/>
            <person name="Slamovits C.H."/>
            <person name="Reith M.E."/>
            <person name="Keeling P.J."/>
            <person name="McFadden G.I."/>
        </authorList>
    </citation>
    <scope>NUCLEOTIDE SEQUENCE [LARGE SCALE GENOMIC DNA]</scope>
    <source>
        <strain evidence="7">CCMP621</strain>
    </source>
</reference>
<dbReference type="Gene3D" id="3.90.640.10">
    <property type="entry name" value="Actin, Chain A, domain 4"/>
    <property type="match status" value="1"/>
</dbReference>
<geneLocation type="nucleomorph" evidence="6"/>
<dbReference type="Proteomes" id="UP000243425">
    <property type="component" value="Nucleomorph 3"/>
</dbReference>
<dbReference type="PANTHER" id="PTHR19375">
    <property type="entry name" value="HEAT SHOCK PROTEIN 70KDA"/>
    <property type="match status" value="1"/>
</dbReference>
<dbReference type="FunFam" id="3.30.420.40:FF:000172">
    <property type="entry name" value="Heat shock 70 kDa protein"/>
    <property type="match status" value="1"/>
</dbReference>
<evidence type="ECO:0000256" key="3">
    <source>
        <dbReference type="ARBA" id="ARBA00022840"/>
    </source>
</evidence>
<dbReference type="SUPFAM" id="SSF100920">
    <property type="entry name" value="Heat shock protein 70kD (HSP70), peptide-binding domain"/>
    <property type="match status" value="1"/>
</dbReference>
<dbReference type="GeneID" id="5788318"/>
<dbReference type="Pfam" id="PF00012">
    <property type="entry name" value="HSP70"/>
    <property type="match status" value="1"/>
</dbReference>
<feature type="region of interest" description="Disordered" evidence="5">
    <location>
        <begin position="590"/>
        <end position="610"/>
    </location>
</feature>
<dbReference type="FunFam" id="3.30.30.30:FF:000001">
    <property type="entry name" value="heat shock 70 kDa protein-like"/>
    <property type="match status" value="1"/>
</dbReference>
<dbReference type="SUPFAM" id="SSF53067">
    <property type="entry name" value="Actin-like ATPase domain"/>
    <property type="match status" value="2"/>
</dbReference>
<dbReference type="SMR" id="Q3LVU5"/>
<keyword evidence="2 4" id="KW-0547">Nucleotide-binding</keyword>
<feature type="compositionally biased region" description="Basic and acidic residues" evidence="5">
    <location>
        <begin position="599"/>
        <end position="610"/>
    </location>
</feature>
<dbReference type="GO" id="GO:0005524">
    <property type="term" value="F:ATP binding"/>
    <property type="evidence" value="ECO:0007669"/>
    <property type="project" value="UniProtKB-KW"/>
</dbReference>
<proteinExistence type="inferred from homology"/>
<dbReference type="PRINTS" id="PR00301">
    <property type="entry name" value="HEATSHOCK70"/>
</dbReference>
<dbReference type="GO" id="GO:0140662">
    <property type="term" value="F:ATP-dependent protein folding chaperone"/>
    <property type="evidence" value="ECO:0007669"/>
    <property type="project" value="InterPro"/>
</dbReference>
<keyword evidence="3 4" id="KW-0067">ATP-binding</keyword>
<evidence type="ECO:0000313" key="6">
    <source>
        <dbReference type="EMBL" id="ABA27420.1"/>
    </source>
</evidence>
<dbReference type="Gene3D" id="2.60.34.10">
    <property type="entry name" value="Substrate Binding Domain Of DNAk, Chain A, domain 1"/>
    <property type="match status" value="1"/>
</dbReference>
<dbReference type="InterPro" id="IPR018181">
    <property type="entry name" value="Heat_shock_70_CS"/>
</dbReference>
<evidence type="ECO:0000313" key="7">
    <source>
        <dbReference type="Proteomes" id="UP000243425"/>
    </source>
</evidence>
<protein>
    <submittedName>
        <fullName evidence="6">Chaperone HSP70</fullName>
    </submittedName>
</protein>
<accession>Q3LVU5</accession>
<dbReference type="EMBL" id="DQ158858">
    <property type="protein sequence ID" value="ABA27420.1"/>
    <property type="molecule type" value="Genomic_DNA"/>
</dbReference>
<dbReference type="PROSITE" id="PS00329">
    <property type="entry name" value="HSP70_2"/>
    <property type="match status" value="1"/>
</dbReference>
<keyword evidence="6" id="KW-0542">Nucleomorph</keyword>
<evidence type="ECO:0000256" key="1">
    <source>
        <dbReference type="ARBA" id="ARBA00007381"/>
    </source>
</evidence>
<dbReference type="InterPro" id="IPR013126">
    <property type="entry name" value="Hsp_70_fam"/>
</dbReference>
<dbReference type="Gene3D" id="3.30.30.30">
    <property type="match status" value="1"/>
</dbReference>
<evidence type="ECO:0000256" key="5">
    <source>
        <dbReference type="SAM" id="MobiDB-lite"/>
    </source>
</evidence>
<dbReference type="PROSITE" id="PS01036">
    <property type="entry name" value="HSP70_3"/>
    <property type="match status" value="1"/>
</dbReference>
<dbReference type="AlphaFoldDB" id="Q3LVU5"/>
<dbReference type="CDD" id="cd24028">
    <property type="entry name" value="ASKHA_NBD_HSP70_HSPA1-like"/>
    <property type="match status" value="1"/>
</dbReference>
<sequence>MWIKSKVQIISNEAGNRTTASVVAFTDDDKLVGDAAKNQAIFHPSQVVYDSKRMLGKKYNDETIQDDMKTWPFKVLQGPKESILISVQIKGETREFSPEQISSIVLRKMREIGENFTLKPINDVVITVPAYFNDGQRIATKDAGALAELKVNRIVNEPTAACIAYGMDRTKKQSRERSVLIFDLGGGTFDVSILCIDGGVFEVKATHGNTHLGGEDFDRALADYIISEFEKKHPNTNLRKDDRAYRRIKSASERAKRTLSSKTSAQIELDALIDGIDFSLMLTRARFEEICEPLFKKLVDPVLNCIRDAGYAKKKIHDIVLVGGSTRIPAVRDLLAEQFKGREISNNINPDEAVAYGAAIQGAILAGLEDDTVNQLLLLDVIPLSLGIETEGRFNEVVVPKNSTIPTTRDQMFGASSEFQEATLLKWWRGRALTKDCHELGQFTINVTPQARKDSKVMVVLDIDADGLLEVSAMDMKSKNSNKLSITSDRRILSSDEIGKMIDEAKQFEEKDKKDKLILMKKIELRRELDKARSTFPDLDSYKQRSIPDARANEFTQYLNDLEMWVDHDNNQDAALYDKKTEELRKKLNYLTSGSDAKNSSKDPKENVLS</sequence>
<name>Q3LVU5_BIGNA</name>
<gene>
    <name evidence="6" type="primary">hsp70</name>
</gene>
<evidence type="ECO:0000256" key="4">
    <source>
        <dbReference type="RuleBase" id="RU003322"/>
    </source>
</evidence>